<dbReference type="InterPro" id="IPR027417">
    <property type="entry name" value="P-loop_NTPase"/>
</dbReference>
<dbReference type="CDD" id="cd00009">
    <property type="entry name" value="AAA"/>
    <property type="match status" value="1"/>
</dbReference>
<keyword evidence="2" id="KW-1185">Reference proteome</keyword>
<dbReference type="InterPro" id="IPR008533">
    <property type="entry name" value="DUF815"/>
</dbReference>
<organism evidence="1 2">
    <name type="scientific">Desulforamulus ferrireducens</name>
    <dbReference type="NCBI Taxonomy" id="1833852"/>
    <lineage>
        <taxon>Bacteria</taxon>
        <taxon>Bacillati</taxon>
        <taxon>Bacillota</taxon>
        <taxon>Clostridia</taxon>
        <taxon>Eubacteriales</taxon>
        <taxon>Peptococcaceae</taxon>
        <taxon>Desulforamulus</taxon>
    </lineage>
</organism>
<dbReference type="Proteomes" id="UP000189464">
    <property type="component" value="Chromosome"/>
</dbReference>
<proteinExistence type="predicted"/>
<dbReference type="KEGG" id="dfg:B0537_14160"/>
<protein>
    <submittedName>
        <fullName evidence="1">Uncharacterized protein</fullName>
    </submittedName>
</protein>
<reference evidence="1 2" key="1">
    <citation type="journal article" date="2016" name="Int. J. Syst. Evol. Microbiol.">
        <title>Desulfotomaculum ferrireducens sp. nov., a moderately thermophilic sulfate-reducing and dissimilatory Fe(III)-reducing bacterium isolated from compost.</title>
        <authorList>
            <person name="Yang G."/>
            <person name="Guo J."/>
            <person name="Zhuang L."/>
            <person name="Yuan Y."/>
            <person name="Zhou S."/>
        </authorList>
    </citation>
    <scope>NUCLEOTIDE SEQUENCE [LARGE SCALE GENOMIC DNA]</scope>
    <source>
        <strain evidence="1 2">GSS09</strain>
    </source>
</reference>
<dbReference type="SUPFAM" id="SSF52540">
    <property type="entry name" value="P-loop containing nucleoside triphosphate hydrolases"/>
    <property type="match status" value="1"/>
</dbReference>
<dbReference type="Gene3D" id="3.40.50.300">
    <property type="entry name" value="P-loop containing nucleotide triphosphate hydrolases"/>
    <property type="match status" value="1"/>
</dbReference>
<dbReference type="Pfam" id="PF05673">
    <property type="entry name" value="DUF815"/>
    <property type="match status" value="1"/>
</dbReference>
<name>A0A1S6IZC1_9FIRM</name>
<dbReference type="AlphaFoldDB" id="A0A1S6IZC1"/>
<dbReference type="STRING" id="1833852.B0537_14160"/>
<sequence>MLLQDLKPEQVYQALHSLVLFQGIKQDEVFQRFAKIIKQVAEGETNSAVQLLGEYHNFLGMLLEKTATGSLPMVGNPWQDYLLNLILFDDNLLAREAVDSREISPFLQQACLHDLSHLQILYLHGLSCLTKISHNLPGAFKLPDTMSSTSHKHFVHPAGEQILDLKQQFLASLDWRDQYPSLLHFYRSCGFGQFALYRAFRFEAVSGGYQLKGITQPDPIRLHQLIGYERQRKQVLDNTERLLQGRPALNLLLYGDRGTGKSSTVKALLNEYGNRGLRLVQVPRGNLEGLQELTGYLSSLPLKFIIFIDDLSFEEAETDYKEFKTQLEGSLERPAANLCIYVTSNQRNLIKEFFGERENRLLDNGEVHAGDTMQEKLSLADRFGLKITFLSPDKEAYLKIVRELARQENITIDTAYLEKLALRWTLWHNERSGRTARQFIDHLKDRDNLEELS</sequence>
<dbReference type="EMBL" id="CP019698">
    <property type="protein sequence ID" value="AQS60118.1"/>
    <property type="molecule type" value="Genomic_DNA"/>
</dbReference>
<dbReference type="PANTHER" id="PTHR42935:SF1">
    <property type="entry name" value="SLR0930 PROTEIN"/>
    <property type="match status" value="1"/>
</dbReference>
<dbReference type="OrthoDB" id="9812140at2"/>
<evidence type="ECO:0000313" key="2">
    <source>
        <dbReference type="Proteomes" id="UP000189464"/>
    </source>
</evidence>
<gene>
    <name evidence="1" type="ORF">B0537_14160</name>
</gene>
<evidence type="ECO:0000313" key="1">
    <source>
        <dbReference type="EMBL" id="AQS60118.1"/>
    </source>
</evidence>
<accession>A0A1S6IZC1</accession>
<dbReference type="RefSeq" id="WP_077715158.1">
    <property type="nucleotide sequence ID" value="NZ_CP019698.1"/>
</dbReference>
<dbReference type="PANTHER" id="PTHR42935">
    <property type="entry name" value="SLR0930 PROTEIN"/>
    <property type="match status" value="1"/>
</dbReference>